<dbReference type="AlphaFoldDB" id="A0A9P7R108"/>
<comment type="caution">
    <text evidence="2">The sequence shown here is derived from an EMBL/GenBank/DDBJ whole genome shotgun (WGS) entry which is preliminary data.</text>
</comment>
<dbReference type="PANTHER" id="PTHR33112">
    <property type="entry name" value="DOMAIN PROTEIN, PUTATIVE-RELATED"/>
    <property type="match status" value="1"/>
</dbReference>
<proteinExistence type="predicted"/>
<sequence>MAALTGMQPLCARCQTISLPSDLDDLDWSRMVGNLADISASRETCSLCMILHRAFCSKAINGGQECQGSVMMKLAKRPKPAKKRFHNKPPIKVILNGYEKYLLLFIRVDAGTISPQECVHGNDASDRGPRVVEPQSISCRLLNGSDQSVPSHWQMAQTEILQCQADHACFPVGEVELPTRLVDLSNYANNFITIKNTAEVGRNTKYAALSYCWGISNTFTTTSATLAYRQQGFSPSALPLSLQDALRVAQGLHIQYIWIDALCILQDSEEDWLYESARMASVYKNSFLTIVAANAPDSGDGFFSVAAHRCQIPVEPPHENLQNTSVILDTGVKFKDEPISRRAWALQEWELAPRRLVFTSSSIHYICPRSALDQIKMKPFFPMYIAWLQREEVSASFWDGLVQNYSSRSLTNPADRLPAIEGMAREFDTLLNHRLGRYLAGLWEKQLERSLLWRQGGALDIFLPESQRSRPEKWVAPSWSWASVQGSVDFAFAQTGKSLVDIIGAETTLNSLGNPYGRVISGSLTLSGPCLATRDAGSHGEDSDGTRWLNYKDEWVGYLFLDADPYSQEHHEVLWRQETLYFLGLRSEWLPEQVGENLRGLVLMERSPSLFYRVGAFLDQGESSWFEGAEKRTLMIL</sequence>
<evidence type="ECO:0000313" key="3">
    <source>
        <dbReference type="Proteomes" id="UP000699042"/>
    </source>
</evidence>
<evidence type="ECO:0000259" key="1">
    <source>
        <dbReference type="Pfam" id="PF06985"/>
    </source>
</evidence>
<evidence type="ECO:0000313" key="2">
    <source>
        <dbReference type="EMBL" id="KAG7046625.1"/>
    </source>
</evidence>
<reference evidence="2" key="1">
    <citation type="submission" date="2021-05" db="EMBL/GenBank/DDBJ databases">
        <title>Comparative genomics of three Colletotrichum scovillei strains and genetic complementation revealed genes involved fungal growth and virulence on chili pepper.</title>
        <authorList>
            <person name="Hsieh D.-K."/>
            <person name="Chuang S.-C."/>
            <person name="Chen C.-Y."/>
            <person name="Chao Y.-T."/>
            <person name="Lu M.-Y.J."/>
            <person name="Lee M.-H."/>
            <person name="Shih M.-C."/>
        </authorList>
    </citation>
    <scope>NUCLEOTIDE SEQUENCE</scope>
    <source>
        <strain evidence="2">Coll-153</strain>
    </source>
</reference>
<dbReference type="PANTHER" id="PTHR33112:SF16">
    <property type="entry name" value="HETEROKARYON INCOMPATIBILITY DOMAIN-CONTAINING PROTEIN"/>
    <property type="match status" value="1"/>
</dbReference>
<dbReference type="Proteomes" id="UP000699042">
    <property type="component" value="Unassembled WGS sequence"/>
</dbReference>
<dbReference type="Pfam" id="PF06985">
    <property type="entry name" value="HET"/>
    <property type="match status" value="1"/>
</dbReference>
<feature type="domain" description="Heterokaryon incompatibility" evidence="1">
    <location>
        <begin position="206"/>
        <end position="348"/>
    </location>
</feature>
<accession>A0A9P7R108</accession>
<gene>
    <name evidence="2" type="ORF">JMJ77_014850</name>
</gene>
<organism evidence="2 3">
    <name type="scientific">Colletotrichum scovillei</name>
    <dbReference type="NCBI Taxonomy" id="1209932"/>
    <lineage>
        <taxon>Eukaryota</taxon>
        <taxon>Fungi</taxon>
        <taxon>Dikarya</taxon>
        <taxon>Ascomycota</taxon>
        <taxon>Pezizomycotina</taxon>
        <taxon>Sordariomycetes</taxon>
        <taxon>Hypocreomycetidae</taxon>
        <taxon>Glomerellales</taxon>
        <taxon>Glomerellaceae</taxon>
        <taxon>Colletotrichum</taxon>
        <taxon>Colletotrichum acutatum species complex</taxon>
    </lineage>
</organism>
<keyword evidence="3" id="KW-1185">Reference proteome</keyword>
<protein>
    <submittedName>
        <fullName evidence="2">HET-domain-containing protein</fullName>
    </submittedName>
</protein>
<dbReference type="InterPro" id="IPR010730">
    <property type="entry name" value="HET"/>
</dbReference>
<dbReference type="EMBL" id="JAESDN010000008">
    <property type="protein sequence ID" value="KAG7046625.1"/>
    <property type="molecule type" value="Genomic_DNA"/>
</dbReference>
<name>A0A9P7R108_9PEZI</name>